<reference evidence="1 2" key="1">
    <citation type="journal article" date="2023" name="Sci. Data">
        <title>Genome assembly of the Korean intertidal mud-creeper Batillaria attramentaria.</title>
        <authorList>
            <person name="Patra A.K."/>
            <person name="Ho P.T."/>
            <person name="Jun S."/>
            <person name="Lee S.J."/>
            <person name="Kim Y."/>
            <person name="Won Y.J."/>
        </authorList>
    </citation>
    <scope>NUCLEOTIDE SEQUENCE [LARGE SCALE GENOMIC DNA]</scope>
    <source>
        <strain evidence="1">Wonlab-2016</strain>
    </source>
</reference>
<dbReference type="Proteomes" id="UP001519460">
    <property type="component" value="Unassembled WGS sequence"/>
</dbReference>
<dbReference type="Gene3D" id="3.40.50.300">
    <property type="entry name" value="P-loop containing nucleotide triphosphate hydrolases"/>
    <property type="match status" value="1"/>
</dbReference>
<accession>A0ABD0K9X8</accession>
<organism evidence="1 2">
    <name type="scientific">Batillaria attramentaria</name>
    <dbReference type="NCBI Taxonomy" id="370345"/>
    <lineage>
        <taxon>Eukaryota</taxon>
        <taxon>Metazoa</taxon>
        <taxon>Spiralia</taxon>
        <taxon>Lophotrochozoa</taxon>
        <taxon>Mollusca</taxon>
        <taxon>Gastropoda</taxon>
        <taxon>Caenogastropoda</taxon>
        <taxon>Sorbeoconcha</taxon>
        <taxon>Cerithioidea</taxon>
        <taxon>Batillariidae</taxon>
        <taxon>Batillaria</taxon>
    </lineage>
</organism>
<protein>
    <recommendedName>
        <fullName evidence="3">AAA+ ATPase domain-containing protein</fullName>
    </recommendedName>
</protein>
<dbReference type="InterPro" id="IPR027417">
    <property type="entry name" value="P-loop_NTPase"/>
</dbReference>
<evidence type="ECO:0000313" key="2">
    <source>
        <dbReference type="Proteomes" id="UP001519460"/>
    </source>
</evidence>
<gene>
    <name evidence="1" type="ORF">BaRGS_00024891</name>
</gene>
<dbReference type="AlphaFoldDB" id="A0ABD0K9X8"/>
<evidence type="ECO:0000313" key="1">
    <source>
        <dbReference type="EMBL" id="KAK7483874.1"/>
    </source>
</evidence>
<dbReference type="SUPFAM" id="SSF52540">
    <property type="entry name" value="P-loop containing nucleoside triphosphate hydrolases"/>
    <property type="match status" value="1"/>
</dbReference>
<evidence type="ECO:0008006" key="3">
    <source>
        <dbReference type="Google" id="ProtNLM"/>
    </source>
</evidence>
<keyword evidence="2" id="KW-1185">Reference proteome</keyword>
<dbReference type="EMBL" id="JACVVK020000219">
    <property type="protein sequence ID" value="KAK7483874.1"/>
    <property type="molecule type" value="Genomic_DNA"/>
</dbReference>
<proteinExistence type="predicted"/>
<name>A0ABD0K9X8_9CAEN</name>
<comment type="caution">
    <text evidence="1">The sequence shown here is derived from an EMBL/GenBank/DDBJ whole genome shotgun (WGS) entry which is preliminary data.</text>
</comment>
<sequence length="684" mass="77383">MGRGKKRRCPSSWDGAKQKRVCDSKTLHEWSRPIFQGGGHHFIPYVYINKVHYKQEQVVPGLTVEMRQPLVTDQKPGEQPATQESRIRDDRSNIRALRCLKKFADRHPQCMVVIAQLRFEDCMVLCDDDNLPCPRKFPDPAMRRGDFDILILHREYGLLVLEIKSVGDKFDSSSKENQKDDEVLKKLQKAVDQLNKQQTMLRFMVSDKQPLVRVLASLVFPNVTREQLERILQNNPTDKNKLCQCLGIPDSADPIDLCLHADNLTNKETSQQNNVSHWWIQRVASNNQDSSMTEERYLDLIARFCGPATRAPPQFRTPEREVFSYAMGEAVAEIGDIFGRFVFYEYQIDLVKKMPRLVYLTGPPGTGKTTTLLLAALVWLTRGWDVHIVSTCLASLAASHLIAHQIVQAMKGVEKRVHMHELDLNNLDAEEVKLFDQLLQTACADRPFCVIADEAHCSRDFSKFCEKLCKKTGSLFIWAAHIYHGYRPACLQEVRFLECLRTPPVVTRKVQKSCFFSQGIVFGYAPDTTPTETDGPPVLKVNHSSPRHTQGLPKDCQTTGSSTLRYRDVFVLTNHYELEGSVDPQNEDKVGNEEGDHYRSACGFVQGLIKEGIPVRVVEKGKSAALKEVASQTGPDEAVAADANTIRGLERKVVVSVQTDKEDEDDFKRLDSLSRSTSQIILVA</sequence>